<gene>
    <name evidence="3" type="ORF">EV44_g5847</name>
</gene>
<dbReference type="SUPFAM" id="SSF54211">
    <property type="entry name" value="Ribosomal protein S5 domain 2-like"/>
    <property type="match status" value="1"/>
</dbReference>
<dbReference type="PANTHER" id="PTHR16301:SF4">
    <property type="entry name" value="IMPACT N-TERMINAL DOMAIN-CONTAINING PROTEIN"/>
    <property type="match status" value="1"/>
</dbReference>
<dbReference type="PROSITE" id="PS00910">
    <property type="entry name" value="UPF0029"/>
    <property type="match status" value="1"/>
</dbReference>
<dbReference type="EMBL" id="JNVN01000352">
    <property type="protein sequence ID" value="KHJ35556.1"/>
    <property type="molecule type" value="Genomic_DNA"/>
</dbReference>
<sequence length="496" mass="55675">MMATEKDVQDLLRLLTTGRNKLPMLDAINLIKTLKSTNLHSISAIATTNFASLKNVIPDEKIAKALLTICKKHIKTEDKVTPKRIAKFSSSAAKRHKSMYEIIDQPQTPAELEASLSLPKPSVDEEAISKSVIYTDRTSLLLAFAFQLIKYTMPSQPLSSRLSLGQAVVSFNTDCKVAGSRIKKPNSSQQISLGPKIRIMTSNISVLKRSGYDWKSDETNNESMIGHDKLYCKENNDPSNNVWKISKSITMKKSTFIARSKHISSSSDAKFSLQQLFLENPSLREASHNVSAWRIHIGNSVNEDSNDDGEENGGQYLLDILRNKNINGVLLVVTRWYGGVLLGPDRWRLMSEVSCDCLSQHLQIIGSIGQDALWGIDYQDETKISMIDRAMPIHKPERARDCLLTSFASTTKFGNFKKKKSSADLNYEKEDNLSLLLGALDLLFASWVNTLTFDELDRRAWAWYIRMRPSNEGGLIGWSENGEVKLSDILNLRRKG</sequence>
<evidence type="ECO:0000313" key="4">
    <source>
        <dbReference type="Proteomes" id="UP000030854"/>
    </source>
</evidence>
<dbReference type="Gene3D" id="3.30.230.30">
    <property type="entry name" value="Impact, N-terminal domain"/>
    <property type="match status" value="1"/>
</dbReference>
<dbReference type="HOGENOM" id="CLU_031573_0_0_1"/>
<dbReference type="InterPro" id="IPR023582">
    <property type="entry name" value="Impact"/>
</dbReference>
<dbReference type="InterPro" id="IPR036956">
    <property type="entry name" value="Impact_N_sf"/>
</dbReference>
<dbReference type="OMA" id="ELDKRAW"/>
<protein>
    <submittedName>
        <fullName evidence="3">Putative impact protein</fullName>
    </submittedName>
</protein>
<evidence type="ECO:0000259" key="2">
    <source>
        <dbReference type="Pfam" id="PF01205"/>
    </source>
</evidence>
<accession>A0A0B1PF70</accession>
<dbReference type="PANTHER" id="PTHR16301">
    <property type="entry name" value="IMPACT-RELATED"/>
    <property type="match status" value="1"/>
</dbReference>
<dbReference type="GO" id="GO:0005737">
    <property type="term" value="C:cytoplasm"/>
    <property type="evidence" value="ECO:0007669"/>
    <property type="project" value="TreeGrafter"/>
</dbReference>
<organism evidence="3 4">
    <name type="scientific">Uncinula necator</name>
    <name type="common">Grape powdery mildew</name>
    <dbReference type="NCBI Taxonomy" id="52586"/>
    <lineage>
        <taxon>Eukaryota</taxon>
        <taxon>Fungi</taxon>
        <taxon>Dikarya</taxon>
        <taxon>Ascomycota</taxon>
        <taxon>Pezizomycotina</taxon>
        <taxon>Leotiomycetes</taxon>
        <taxon>Erysiphales</taxon>
        <taxon>Erysiphaceae</taxon>
        <taxon>Erysiphe</taxon>
    </lineage>
</organism>
<dbReference type="InterPro" id="IPR001498">
    <property type="entry name" value="Impact_N"/>
</dbReference>
<comment type="caution">
    <text evidence="3">The sequence shown here is derived from an EMBL/GenBank/DDBJ whole genome shotgun (WGS) entry which is preliminary data.</text>
</comment>
<evidence type="ECO:0000313" key="3">
    <source>
        <dbReference type="EMBL" id="KHJ35556.1"/>
    </source>
</evidence>
<dbReference type="Pfam" id="PF01205">
    <property type="entry name" value="Impact_N"/>
    <property type="match status" value="1"/>
</dbReference>
<name>A0A0B1PF70_UNCNE</name>
<dbReference type="InterPro" id="IPR020569">
    <property type="entry name" value="UPF0029_Impact_CS"/>
</dbReference>
<dbReference type="AlphaFoldDB" id="A0A0B1PF70"/>
<dbReference type="Proteomes" id="UP000030854">
    <property type="component" value="Unassembled WGS sequence"/>
</dbReference>
<evidence type="ECO:0000256" key="1">
    <source>
        <dbReference type="ARBA" id="ARBA00007665"/>
    </source>
</evidence>
<reference evidence="3 4" key="1">
    <citation type="journal article" date="2014" name="BMC Genomics">
        <title>Adaptive genomic structural variation in the grape powdery mildew pathogen, Erysiphe necator.</title>
        <authorList>
            <person name="Jones L."/>
            <person name="Riaz S."/>
            <person name="Morales-Cruz A."/>
            <person name="Amrine K.C."/>
            <person name="McGuire B."/>
            <person name="Gubler W.D."/>
            <person name="Walker M.A."/>
            <person name="Cantu D."/>
        </authorList>
    </citation>
    <scope>NUCLEOTIDE SEQUENCE [LARGE SCALE GENOMIC DNA]</scope>
    <source>
        <strain evidence="4">c</strain>
    </source>
</reference>
<proteinExistence type="inferred from homology"/>
<comment type="similarity">
    <text evidence="1">Belongs to the IMPACT family.</text>
</comment>
<feature type="domain" description="Impact N-terminal" evidence="2">
    <location>
        <begin position="252"/>
        <end position="356"/>
    </location>
</feature>
<dbReference type="STRING" id="52586.A0A0B1PF70"/>
<dbReference type="GO" id="GO:0140469">
    <property type="term" value="P:GCN2-mediated signaling"/>
    <property type="evidence" value="ECO:0007669"/>
    <property type="project" value="TreeGrafter"/>
</dbReference>
<dbReference type="InterPro" id="IPR020568">
    <property type="entry name" value="Ribosomal_Su5_D2-typ_SF"/>
</dbReference>
<keyword evidence="4" id="KW-1185">Reference proteome</keyword>
<dbReference type="GO" id="GO:0006446">
    <property type="term" value="P:regulation of translational initiation"/>
    <property type="evidence" value="ECO:0007669"/>
    <property type="project" value="TreeGrafter"/>
</dbReference>